<dbReference type="Proteomes" id="UP000019434">
    <property type="component" value="Chromosome"/>
</dbReference>
<dbReference type="AlphaFoldDB" id="W8NTH6"/>
<keyword evidence="2" id="KW-1185">Reference proteome</keyword>
<dbReference type="GeneID" id="43090240"/>
<dbReference type="HOGENOM" id="CLU_2985873_0_0_2"/>
<protein>
    <submittedName>
        <fullName evidence="1">Uncharacterized protein</fullName>
    </submittedName>
</protein>
<dbReference type="RefSeq" id="WP_156927379.1">
    <property type="nucleotide sequence ID" value="NZ_CP007264.1"/>
</dbReference>
<accession>W8NTH6</accession>
<dbReference type="KEGG" id="tnu:BD01_0805"/>
<sequence>MSEVASEKMLRLYSHLSKESFELRLLIELKKKEIRPGMFGKGNAKEFKQYRLEVYEQ</sequence>
<dbReference type="EMBL" id="CP007264">
    <property type="protein sequence ID" value="AHL22427.1"/>
    <property type="molecule type" value="Genomic_DNA"/>
</dbReference>
<gene>
    <name evidence="1" type="ORF">BD01_0805</name>
</gene>
<name>W8NTH6_9EURY</name>
<reference evidence="1 2" key="1">
    <citation type="submission" date="2014-02" db="EMBL/GenBank/DDBJ databases">
        <title>Genome Sequence of an Hyperthermophilic Archaeon, Thermococcus nautili 30-1, producing viral vesicles.</title>
        <authorList>
            <person name="Oberto J."/>
            <person name="Gaudin M."/>
            <person name="Cossu M."/>
            <person name="Gorlas A."/>
            <person name="Slesarev A."/>
            <person name="Marguet E."/>
            <person name="Forterre P."/>
        </authorList>
    </citation>
    <scope>NUCLEOTIDE SEQUENCE [LARGE SCALE GENOMIC DNA]</scope>
    <source>
        <strain evidence="1 2">30-1</strain>
    </source>
</reference>
<dbReference type="STRING" id="195522.BD01_0805"/>
<proteinExistence type="predicted"/>
<evidence type="ECO:0000313" key="1">
    <source>
        <dbReference type="EMBL" id="AHL22427.1"/>
    </source>
</evidence>
<evidence type="ECO:0000313" key="2">
    <source>
        <dbReference type="Proteomes" id="UP000019434"/>
    </source>
</evidence>
<organism evidence="1 2">
    <name type="scientific">Thermococcus nautili</name>
    <dbReference type="NCBI Taxonomy" id="195522"/>
    <lineage>
        <taxon>Archaea</taxon>
        <taxon>Methanobacteriati</taxon>
        <taxon>Methanobacteriota</taxon>
        <taxon>Thermococci</taxon>
        <taxon>Thermococcales</taxon>
        <taxon>Thermococcaceae</taxon>
        <taxon>Thermococcus</taxon>
    </lineage>
</organism>